<evidence type="ECO:0000259" key="2">
    <source>
        <dbReference type="Pfam" id="PF02698"/>
    </source>
</evidence>
<gene>
    <name evidence="3" type="ORF">VST7929_02782</name>
</gene>
<dbReference type="Pfam" id="PF02698">
    <property type="entry name" value="DUF218"/>
    <property type="match status" value="1"/>
</dbReference>
<evidence type="ECO:0000313" key="3">
    <source>
        <dbReference type="EMBL" id="CAH0535121.1"/>
    </source>
</evidence>
<reference evidence="3" key="1">
    <citation type="submission" date="2021-11" db="EMBL/GenBank/DDBJ databases">
        <authorList>
            <person name="Rodrigo-Torres L."/>
            <person name="Arahal R. D."/>
            <person name="Lucena T."/>
        </authorList>
    </citation>
    <scope>NUCLEOTIDE SEQUENCE</scope>
    <source>
        <strain evidence="3">CECT 7929</strain>
    </source>
</reference>
<dbReference type="Gene3D" id="3.40.50.620">
    <property type="entry name" value="HUPs"/>
    <property type="match status" value="1"/>
</dbReference>
<comment type="caution">
    <text evidence="3">The sequence shown here is derived from an EMBL/GenBank/DDBJ whole genome shotgun (WGS) entry which is preliminary data.</text>
</comment>
<organism evidence="3 4">
    <name type="scientific">Vibrio stylophorae</name>
    <dbReference type="NCBI Taxonomy" id="659351"/>
    <lineage>
        <taxon>Bacteria</taxon>
        <taxon>Pseudomonadati</taxon>
        <taxon>Pseudomonadota</taxon>
        <taxon>Gammaproteobacteria</taxon>
        <taxon>Vibrionales</taxon>
        <taxon>Vibrionaceae</taxon>
        <taxon>Vibrio</taxon>
    </lineage>
</organism>
<protein>
    <recommendedName>
        <fullName evidence="2">DUF218 domain-containing protein</fullName>
    </recommendedName>
</protein>
<dbReference type="InterPro" id="IPR051599">
    <property type="entry name" value="Cell_Envelope_Assoc"/>
</dbReference>
<feature type="domain" description="DUF218" evidence="2">
    <location>
        <begin position="35"/>
        <end position="166"/>
    </location>
</feature>
<dbReference type="PANTHER" id="PTHR30336:SF20">
    <property type="entry name" value="DUF218 DOMAIN-CONTAINING PROTEIN"/>
    <property type="match status" value="1"/>
</dbReference>
<keyword evidence="4" id="KW-1185">Reference proteome</keyword>
<keyword evidence="1" id="KW-1133">Transmembrane helix</keyword>
<name>A0ABM8ZWV4_9VIBR</name>
<dbReference type="EMBL" id="CAKLDI010000002">
    <property type="protein sequence ID" value="CAH0535121.1"/>
    <property type="molecule type" value="Genomic_DNA"/>
</dbReference>
<dbReference type="RefSeq" id="WP_237467981.1">
    <property type="nucleotide sequence ID" value="NZ_CAKLDI010000002.1"/>
</dbReference>
<accession>A0ABM8ZWV4</accession>
<dbReference type="InterPro" id="IPR014729">
    <property type="entry name" value="Rossmann-like_a/b/a_fold"/>
</dbReference>
<proteinExistence type="predicted"/>
<evidence type="ECO:0000256" key="1">
    <source>
        <dbReference type="SAM" id="Phobius"/>
    </source>
</evidence>
<feature type="transmembrane region" description="Helical" evidence="1">
    <location>
        <begin position="7"/>
        <end position="25"/>
    </location>
</feature>
<dbReference type="PANTHER" id="PTHR30336">
    <property type="entry name" value="INNER MEMBRANE PROTEIN, PROBABLE PERMEASE"/>
    <property type="match status" value="1"/>
</dbReference>
<dbReference type="InterPro" id="IPR003848">
    <property type="entry name" value="DUF218"/>
</dbReference>
<evidence type="ECO:0000313" key="4">
    <source>
        <dbReference type="Proteomes" id="UP000838672"/>
    </source>
</evidence>
<keyword evidence="1" id="KW-0472">Membrane</keyword>
<dbReference type="Proteomes" id="UP000838672">
    <property type="component" value="Unassembled WGS sequence"/>
</dbReference>
<keyword evidence="1" id="KW-0812">Transmembrane</keyword>
<dbReference type="CDD" id="cd06259">
    <property type="entry name" value="YdcF-like"/>
    <property type="match status" value="1"/>
</dbReference>
<sequence length="192" mass="21521">MKKTLCIIFVLLAYPIYVMFSIYFYSFKSSHETADAAIVLGAAVWHGQPSPVFEQRIKHAIKLYHAKQVSTLIFTGGIGEGDRQSEAAVGRAYAIRHGVPAEAILIEEQSKVTFENLRYAAALMTKNQIQSVLLVSDPLHMKRAMLIAHQVGIHAEPSPTTTSRYQSLRAKGNMLLSETYYYLGLQLRFITQ</sequence>